<feature type="compositionally biased region" description="Polar residues" evidence="7">
    <location>
        <begin position="288"/>
        <end position="306"/>
    </location>
</feature>
<dbReference type="GO" id="GO:0006508">
    <property type="term" value="P:proteolysis"/>
    <property type="evidence" value="ECO:0007669"/>
    <property type="project" value="InterPro"/>
</dbReference>
<comment type="function">
    <text evidence="5">Fibrinolytic activity; shows preferential cleavage of Arg-Gly bonds in all three fibrinogen chains. Contact with the caterpillars causes severe bleeding, due the anticoagulant effect of the protein.</text>
</comment>
<dbReference type="PROSITE" id="PS00134">
    <property type="entry name" value="TRYPSIN_HIS"/>
    <property type="match status" value="1"/>
</dbReference>
<dbReference type="AlphaFoldDB" id="A0A9N8KZH9"/>
<feature type="compositionally biased region" description="Polar residues" evidence="7">
    <location>
        <begin position="212"/>
        <end position="247"/>
    </location>
</feature>
<organism evidence="10 11">
    <name type="scientific">Chrysodeixis includens</name>
    <name type="common">Soybean looper</name>
    <name type="synonym">Pseudoplusia includens</name>
    <dbReference type="NCBI Taxonomy" id="689277"/>
    <lineage>
        <taxon>Eukaryota</taxon>
        <taxon>Metazoa</taxon>
        <taxon>Ecdysozoa</taxon>
        <taxon>Arthropoda</taxon>
        <taxon>Hexapoda</taxon>
        <taxon>Insecta</taxon>
        <taxon>Pterygota</taxon>
        <taxon>Neoptera</taxon>
        <taxon>Endopterygota</taxon>
        <taxon>Lepidoptera</taxon>
        <taxon>Glossata</taxon>
        <taxon>Ditrysia</taxon>
        <taxon>Noctuoidea</taxon>
        <taxon>Noctuidae</taxon>
        <taxon>Plusiinae</taxon>
        <taxon>Chrysodeixis</taxon>
    </lineage>
</organism>
<dbReference type="EMBL" id="LR824024">
    <property type="protein sequence ID" value="CAD0204323.1"/>
    <property type="molecule type" value="Genomic_DNA"/>
</dbReference>
<keyword evidence="4" id="KW-1199">Hemostasis impairing toxin</keyword>
<dbReference type="GO" id="GO:0005576">
    <property type="term" value="C:extracellular region"/>
    <property type="evidence" value="ECO:0007669"/>
    <property type="project" value="UniProtKB-SubCell"/>
</dbReference>
<keyword evidence="11" id="KW-1185">Reference proteome</keyword>
<evidence type="ECO:0000256" key="7">
    <source>
        <dbReference type="SAM" id="MobiDB-lite"/>
    </source>
</evidence>
<dbReference type="PROSITE" id="PS50240">
    <property type="entry name" value="TRYPSIN_DOM"/>
    <property type="match status" value="1"/>
</dbReference>
<keyword evidence="3" id="KW-1015">Disulfide bond</keyword>
<dbReference type="GO" id="GO:0004252">
    <property type="term" value="F:serine-type endopeptidase activity"/>
    <property type="evidence" value="ECO:0007669"/>
    <property type="project" value="InterPro"/>
</dbReference>
<dbReference type="InterPro" id="IPR031986">
    <property type="entry name" value="GD_N"/>
</dbReference>
<dbReference type="InterPro" id="IPR001314">
    <property type="entry name" value="Peptidase_S1A"/>
</dbReference>
<keyword evidence="6" id="KW-1205">Fibrinolytic toxin</keyword>
<dbReference type="SUPFAM" id="SSF50494">
    <property type="entry name" value="Trypsin-like serine proteases"/>
    <property type="match status" value="1"/>
</dbReference>
<accession>A0A9N8KZH9</accession>
<evidence type="ECO:0000259" key="9">
    <source>
        <dbReference type="PROSITE" id="PS50240"/>
    </source>
</evidence>
<keyword evidence="2" id="KW-0800">Toxin</keyword>
<protein>
    <recommendedName>
        <fullName evidence="9">Peptidase S1 domain-containing protein</fullName>
    </recommendedName>
</protein>
<dbReference type="PANTHER" id="PTHR24260">
    <property type="match status" value="1"/>
</dbReference>
<comment type="subcellular location">
    <subcellularLocation>
        <location evidence="1">Secreted</location>
        <location evidence="1">Extracellular space</location>
    </subcellularLocation>
</comment>
<evidence type="ECO:0000256" key="1">
    <source>
        <dbReference type="ARBA" id="ARBA00004239"/>
    </source>
</evidence>
<dbReference type="InterPro" id="IPR001254">
    <property type="entry name" value="Trypsin_dom"/>
</dbReference>
<dbReference type="GO" id="GO:0090729">
    <property type="term" value="F:toxin activity"/>
    <property type="evidence" value="ECO:0007669"/>
    <property type="project" value="UniProtKB-KW"/>
</dbReference>
<sequence>MIGALSSLLAVALAAPAFGQGQDFGLVSPCPTVFMYEPLGAEPGKWYGNINLATDTPLYALWLNIGVDSKADLLGNWIGEVTTDNNIDFKIENPSMKITPQAPLHMRFFIQYNVKNKPPKLLNIRFNGKEICTAKPERIPTKIDITTTTTARTVTTSRVNERQQLTTQRTTPKYWIQATTESPVKAVDKKQTTIRPQLWPEAFFQVVKDANKQTPNIPTTPTRVTNNQPVKTEPKQQPQVVPETKTQPIPAVYIRQPDDPEPKPKPLPVIDFWPNRTPAKGQRPITFIINNEGTQDQGNKASQSDQPIYERPKVQEPSGSRKPVQTESPYTVPPKTQEDDIIGKWPVEQPSRWSDDGQNYDKLTVAVGGDRIKIIGVNKTEINLFIFVFMNSGNQDAGRRDQVPTRYQATTQAPPSRTQAPEIADFDNIDDAKDDDQYYGGGLPTIYIPAHVARVSDGNCGIATEEARWPWQIALYQQQTVDFKYICGGTLVSRRHVVTAAHCVCRKRSSRIVNPATLTMFLGKPNLRASGDGVQVKFVSSITVHPNYNSTTFDRNVAILNLQSPVTYSTWVQPACLWPEAEVDLGSIIGKRGSVVGWGLGSARQELNLLEMPVVDRETCLGSFADFYRHYTSSYTYCAGYGTSTCNGDSGGGMVFKKGGSWYLRGLVSLTFARRNDGRCDQDQYVIFTDLAKMLPWIEQKIGDY</sequence>
<dbReference type="SMART" id="SM00020">
    <property type="entry name" value="Tryp_SPc"/>
    <property type="match status" value="1"/>
</dbReference>
<evidence type="ECO:0000256" key="8">
    <source>
        <dbReference type="SAM" id="SignalP"/>
    </source>
</evidence>
<evidence type="ECO:0000256" key="2">
    <source>
        <dbReference type="ARBA" id="ARBA00022656"/>
    </source>
</evidence>
<evidence type="ECO:0000313" key="10">
    <source>
        <dbReference type="EMBL" id="CAD0204323.1"/>
    </source>
</evidence>
<feature type="domain" description="Peptidase S1" evidence="9">
    <location>
        <begin position="455"/>
        <end position="703"/>
    </location>
</feature>
<feature type="region of interest" description="Disordered" evidence="7">
    <location>
        <begin position="212"/>
        <end position="338"/>
    </location>
</feature>
<gene>
    <name evidence="10" type="ORF">CINC_LOCUS6632</name>
</gene>
<feature type="chain" id="PRO_5040456291" description="Peptidase S1 domain-containing protein" evidence="8">
    <location>
        <begin position="22"/>
        <end position="705"/>
    </location>
</feature>
<dbReference type="Pfam" id="PF16030">
    <property type="entry name" value="GD_N"/>
    <property type="match status" value="1"/>
</dbReference>
<feature type="compositionally biased region" description="Polar residues" evidence="7">
    <location>
        <begin position="405"/>
        <end position="419"/>
    </location>
</feature>
<feature type="signal peptide" evidence="8">
    <location>
        <begin position="1"/>
        <end position="21"/>
    </location>
</feature>
<dbReference type="InterPro" id="IPR043504">
    <property type="entry name" value="Peptidase_S1_PA_chymotrypsin"/>
</dbReference>
<proteinExistence type="predicted"/>
<evidence type="ECO:0000256" key="6">
    <source>
        <dbReference type="ARBA" id="ARBA00084094"/>
    </source>
</evidence>
<evidence type="ECO:0000256" key="5">
    <source>
        <dbReference type="ARBA" id="ARBA00055534"/>
    </source>
</evidence>
<dbReference type="Gene3D" id="2.40.10.10">
    <property type="entry name" value="Trypsin-like serine proteases"/>
    <property type="match status" value="1"/>
</dbReference>
<dbReference type="PANTHER" id="PTHR24260:SF143">
    <property type="entry name" value="SERINE PROTEASE GD-LIKE PROTEIN"/>
    <property type="match status" value="1"/>
</dbReference>
<keyword evidence="8" id="KW-0732">Signal</keyword>
<evidence type="ECO:0000313" key="11">
    <source>
        <dbReference type="Proteomes" id="UP001154114"/>
    </source>
</evidence>
<dbReference type="OrthoDB" id="6147874at2759"/>
<dbReference type="Proteomes" id="UP001154114">
    <property type="component" value="Chromosome 21"/>
</dbReference>
<name>A0A9N8KZH9_CHRIL</name>
<dbReference type="InterPro" id="IPR018114">
    <property type="entry name" value="TRYPSIN_HIS"/>
</dbReference>
<dbReference type="CDD" id="cd00190">
    <property type="entry name" value="Tryp_SPc"/>
    <property type="match status" value="1"/>
</dbReference>
<evidence type="ECO:0000256" key="3">
    <source>
        <dbReference type="ARBA" id="ARBA00023157"/>
    </source>
</evidence>
<feature type="region of interest" description="Disordered" evidence="7">
    <location>
        <begin position="396"/>
        <end position="423"/>
    </location>
</feature>
<dbReference type="InterPro" id="IPR009003">
    <property type="entry name" value="Peptidase_S1_PA"/>
</dbReference>
<dbReference type="InterPro" id="IPR051333">
    <property type="entry name" value="CLIP_Serine_Protease"/>
</dbReference>
<dbReference type="FunFam" id="2.40.10.10:FF:000068">
    <property type="entry name" value="transmembrane protease serine 2"/>
    <property type="match status" value="1"/>
</dbReference>
<evidence type="ECO:0000256" key="4">
    <source>
        <dbReference type="ARBA" id="ARBA00023240"/>
    </source>
</evidence>
<dbReference type="Pfam" id="PF00089">
    <property type="entry name" value="Trypsin"/>
    <property type="match status" value="1"/>
</dbReference>
<reference evidence="10" key="1">
    <citation type="submission" date="2021-12" db="EMBL/GenBank/DDBJ databases">
        <authorList>
            <person name="King R."/>
        </authorList>
    </citation>
    <scope>NUCLEOTIDE SEQUENCE</scope>
</reference>
<dbReference type="PRINTS" id="PR00722">
    <property type="entry name" value="CHYMOTRYPSIN"/>
</dbReference>